<evidence type="ECO:0000256" key="4">
    <source>
        <dbReference type="ARBA" id="ARBA00022692"/>
    </source>
</evidence>
<evidence type="ECO:0000313" key="9">
    <source>
        <dbReference type="EMBL" id="GFH50034.1"/>
    </source>
</evidence>
<evidence type="ECO:0000313" key="10">
    <source>
        <dbReference type="Proteomes" id="UP001054902"/>
    </source>
</evidence>
<keyword evidence="7" id="KW-0472">Membrane</keyword>
<evidence type="ECO:0000256" key="5">
    <source>
        <dbReference type="ARBA" id="ARBA00022989"/>
    </source>
</evidence>
<keyword evidence="10" id="KW-1185">Reference proteome</keyword>
<dbReference type="AlphaFoldDB" id="A0AAD3CQM8"/>
<dbReference type="Pfam" id="PF03567">
    <property type="entry name" value="Sulfotransfer_2"/>
    <property type="match status" value="1"/>
</dbReference>
<dbReference type="EMBL" id="BLLK01000038">
    <property type="protein sequence ID" value="GFH50034.1"/>
    <property type="molecule type" value="Genomic_DNA"/>
</dbReference>
<proteinExistence type="inferred from homology"/>
<evidence type="ECO:0008006" key="11">
    <source>
        <dbReference type="Google" id="ProtNLM"/>
    </source>
</evidence>
<gene>
    <name evidence="9" type="ORF">CTEN210_06510</name>
</gene>
<evidence type="ECO:0000256" key="8">
    <source>
        <dbReference type="ARBA" id="ARBA00023180"/>
    </source>
</evidence>
<evidence type="ECO:0000256" key="2">
    <source>
        <dbReference type="ARBA" id="ARBA00006339"/>
    </source>
</evidence>
<comment type="similarity">
    <text evidence="2">Belongs to the sulfotransferase 2 family.</text>
</comment>
<dbReference type="GO" id="GO:0000139">
    <property type="term" value="C:Golgi membrane"/>
    <property type="evidence" value="ECO:0007669"/>
    <property type="project" value="UniProtKB-SubCell"/>
</dbReference>
<dbReference type="InterPro" id="IPR005331">
    <property type="entry name" value="Sulfotransferase"/>
</dbReference>
<keyword evidence="5" id="KW-1133">Transmembrane helix</keyword>
<protein>
    <recommendedName>
        <fullName evidence="11">Carbohydrate sulfotransferase</fullName>
    </recommendedName>
</protein>
<dbReference type="PANTHER" id="PTHR12137">
    <property type="entry name" value="CARBOHYDRATE SULFOTRANSFERASE"/>
    <property type="match status" value="1"/>
</dbReference>
<evidence type="ECO:0000256" key="1">
    <source>
        <dbReference type="ARBA" id="ARBA00004323"/>
    </source>
</evidence>
<dbReference type="GO" id="GO:0016051">
    <property type="term" value="P:carbohydrate biosynthetic process"/>
    <property type="evidence" value="ECO:0007669"/>
    <property type="project" value="InterPro"/>
</dbReference>
<dbReference type="InterPro" id="IPR018011">
    <property type="entry name" value="Carb_sulfotrans_8-10"/>
</dbReference>
<evidence type="ECO:0000256" key="6">
    <source>
        <dbReference type="ARBA" id="ARBA00023034"/>
    </source>
</evidence>
<keyword evidence="4" id="KW-0812">Transmembrane</keyword>
<keyword evidence="8" id="KW-0325">Glycoprotein</keyword>
<keyword evidence="3" id="KW-0808">Transferase</keyword>
<reference evidence="9 10" key="1">
    <citation type="journal article" date="2021" name="Sci. Rep.">
        <title>The genome of the diatom Chaetoceros tenuissimus carries an ancient integrated fragment of an extant virus.</title>
        <authorList>
            <person name="Hongo Y."/>
            <person name="Kimura K."/>
            <person name="Takaki Y."/>
            <person name="Yoshida Y."/>
            <person name="Baba S."/>
            <person name="Kobayashi G."/>
            <person name="Nagasaki K."/>
            <person name="Hano T."/>
            <person name="Tomaru Y."/>
        </authorList>
    </citation>
    <scope>NUCLEOTIDE SEQUENCE [LARGE SCALE GENOMIC DNA]</scope>
    <source>
        <strain evidence="9 10">NIES-3715</strain>
    </source>
</reference>
<comment type="subcellular location">
    <subcellularLocation>
        <location evidence="1">Golgi apparatus membrane</location>
        <topology evidence="1">Single-pass type II membrane protein</topology>
    </subcellularLocation>
</comment>
<accession>A0AAD3CQM8</accession>
<keyword evidence="6" id="KW-0333">Golgi apparatus</keyword>
<evidence type="ECO:0000256" key="7">
    <source>
        <dbReference type="ARBA" id="ARBA00023136"/>
    </source>
</evidence>
<comment type="caution">
    <text evidence="9">The sequence shown here is derived from an EMBL/GenBank/DDBJ whole genome shotgun (WGS) entry which is preliminary data.</text>
</comment>
<organism evidence="9 10">
    <name type="scientific">Chaetoceros tenuissimus</name>
    <dbReference type="NCBI Taxonomy" id="426638"/>
    <lineage>
        <taxon>Eukaryota</taxon>
        <taxon>Sar</taxon>
        <taxon>Stramenopiles</taxon>
        <taxon>Ochrophyta</taxon>
        <taxon>Bacillariophyta</taxon>
        <taxon>Coscinodiscophyceae</taxon>
        <taxon>Chaetocerotophycidae</taxon>
        <taxon>Chaetocerotales</taxon>
        <taxon>Chaetocerotaceae</taxon>
        <taxon>Chaetoceros</taxon>
    </lineage>
</organism>
<dbReference type="Proteomes" id="UP001054902">
    <property type="component" value="Unassembled WGS sequence"/>
</dbReference>
<dbReference type="PANTHER" id="PTHR12137:SF54">
    <property type="entry name" value="CARBOHYDRATE SULFOTRANSFERASE"/>
    <property type="match status" value="1"/>
</dbReference>
<name>A0AAD3CQM8_9STRA</name>
<evidence type="ECO:0000256" key="3">
    <source>
        <dbReference type="ARBA" id="ARBA00022679"/>
    </source>
</evidence>
<sequence>MHISSNDTSPFRQLEYPPKYPVVQQGDFSNEVFVNQEFKFIFFPIAKTACTEWVRFFMRLNNSPLWCSNGYEHGIHSIKHENIKFMSDYTLEEQTHMMTSKDWTRAIFVREPKKRVLSAFLDKSHNADWFRNFCPAYVSAGGDEKECIERRHDFDFFVKKMTVTLHDNAHWLPCYDYIDKKWWKYMTFISTMKNLSQDAEILLKSVKSSVDGVSAWDRIGKHGWGADFKKHGCEDSGDSRAFLEAKPTNHQTGASKTKAEKKFYTPELEKIVENRYAKDLHNPYFHFEEFKIFDNDDDSDVENIQ</sequence>
<dbReference type="GO" id="GO:0008146">
    <property type="term" value="F:sulfotransferase activity"/>
    <property type="evidence" value="ECO:0007669"/>
    <property type="project" value="InterPro"/>
</dbReference>